<feature type="non-terminal residue" evidence="3">
    <location>
        <position position="282"/>
    </location>
</feature>
<dbReference type="EMBL" id="LAZR01018594">
    <property type="protein sequence ID" value="KKL95792.1"/>
    <property type="molecule type" value="Genomic_DNA"/>
</dbReference>
<dbReference type="AlphaFoldDB" id="A0A0F9J9P0"/>
<feature type="domain" description="Glycosyl transferase family 1" evidence="1">
    <location>
        <begin position="182"/>
        <end position="282"/>
    </location>
</feature>
<protein>
    <recommendedName>
        <fullName evidence="4">Glycosyltransferase subfamily 4-like N-terminal domain-containing protein</fullName>
    </recommendedName>
</protein>
<gene>
    <name evidence="3" type="ORF">LCGC14_1851010</name>
</gene>
<dbReference type="SUPFAM" id="SSF53756">
    <property type="entry name" value="UDP-Glycosyltransferase/glycogen phosphorylase"/>
    <property type="match status" value="1"/>
</dbReference>
<evidence type="ECO:0008006" key="4">
    <source>
        <dbReference type="Google" id="ProtNLM"/>
    </source>
</evidence>
<accession>A0A0F9J9P0</accession>
<dbReference type="Pfam" id="PF13439">
    <property type="entry name" value="Glyco_transf_4"/>
    <property type="match status" value="1"/>
</dbReference>
<reference evidence="3" key="1">
    <citation type="journal article" date="2015" name="Nature">
        <title>Complex archaea that bridge the gap between prokaryotes and eukaryotes.</title>
        <authorList>
            <person name="Spang A."/>
            <person name="Saw J.H."/>
            <person name="Jorgensen S.L."/>
            <person name="Zaremba-Niedzwiedzka K."/>
            <person name="Martijn J."/>
            <person name="Lind A.E."/>
            <person name="van Eijk R."/>
            <person name="Schleper C."/>
            <person name="Guy L."/>
            <person name="Ettema T.J."/>
        </authorList>
    </citation>
    <scope>NUCLEOTIDE SEQUENCE</scope>
</reference>
<proteinExistence type="predicted"/>
<dbReference type="CDD" id="cd03801">
    <property type="entry name" value="GT4_PimA-like"/>
    <property type="match status" value="1"/>
</dbReference>
<dbReference type="InterPro" id="IPR028098">
    <property type="entry name" value="Glyco_trans_4-like_N"/>
</dbReference>
<name>A0A0F9J9P0_9ZZZZ</name>
<comment type="caution">
    <text evidence="3">The sequence shown here is derived from an EMBL/GenBank/DDBJ whole genome shotgun (WGS) entry which is preliminary data.</text>
</comment>
<sequence>MKILHFLYDHVKNPWVGGGGAIRLRELYTRLAARGHHITVITGKYPGALDYSEGTLEFRFVGSDSNNYVLSTLAYANKAIGLIRAMRREVDVIIEDFAPWNPLFAHKINSPPVVMQIQNFLGTEILRKYNVLGLPFWLIERYYPKRLKHHVLMVDALARRFDLKGTQAVVSNGIDSGLLELAPEDGGYFLYMGRLDLHQKGLDVLARAIASTDARFIIAGDGKQAEKNRLAQMLASHDNALLAGFASGPDKDDLLRRSLAMVLPSRYEGQGIVLLEGAACGK</sequence>
<dbReference type="Gene3D" id="3.40.50.2000">
    <property type="entry name" value="Glycogen Phosphorylase B"/>
    <property type="match status" value="2"/>
</dbReference>
<evidence type="ECO:0000259" key="2">
    <source>
        <dbReference type="Pfam" id="PF13439"/>
    </source>
</evidence>
<dbReference type="Pfam" id="PF00534">
    <property type="entry name" value="Glycos_transf_1"/>
    <property type="match status" value="1"/>
</dbReference>
<organism evidence="3">
    <name type="scientific">marine sediment metagenome</name>
    <dbReference type="NCBI Taxonomy" id="412755"/>
    <lineage>
        <taxon>unclassified sequences</taxon>
        <taxon>metagenomes</taxon>
        <taxon>ecological metagenomes</taxon>
    </lineage>
</organism>
<feature type="domain" description="Glycosyltransferase subfamily 4-like N-terminal" evidence="2">
    <location>
        <begin position="18"/>
        <end position="175"/>
    </location>
</feature>
<dbReference type="GO" id="GO:0016757">
    <property type="term" value="F:glycosyltransferase activity"/>
    <property type="evidence" value="ECO:0007669"/>
    <property type="project" value="InterPro"/>
</dbReference>
<dbReference type="PANTHER" id="PTHR12526">
    <property type="entry name" value="GLYCOSYLTRANSFERASE"/>
    <property type="match status" value="1"/>
</dbReference>
<evidence type="ECO:0000313" key="3">
    <source>
        <dbReference type="EMBL" id="KKL95792.1"/>
    </source>
</evidence>
<dbReference type="PANTHER" id="PTHR12526:SF630">
    <property type="entry name" value="GLYCOSYLTRANSFERASE"/>
    <property type="match status" value="1"/>
</dbReference>
<dbReference type="InterPro" id="IPR001296">
    <property type="entry name" value="Glyco_trans_1"/>
</dbReference>
<evidence type="ECO:0000259" key="1">
    <source>
        <dbReference type="Pfam" id="PF00534"/>
    </source>
</evidence>